<reference evidence="1" key="2">
    <citation type="journal article" date="2015" name="Fish Shellfish Immunol.">
        <title>Early steps in the European eel (Anguilla anguilla)-Vibrio vulnificus interaction in the gills: Role of the RtxA13 toxin.</title>
        <authorList>
            <person name="Callol A."/>
            <person name="Pajuelo D."/>
            <person name="Ebbesson L."/>
            <person name="Teles M."/>
            <person name="MacKenzie S."/>
            <person name="Amaro C."/>
        </authorList>
    </citation>
    <scope>NUCLEOTIDE SEQUENCE</scope>
</reference>
<accession>A0A0E9RK37</accession>
<evidence type="ECO:0000313" key="1">
    <source>
        <dbReference type="EMBL" id="JAH29516.1"/>
    </source>
</evidence>
<dbReference type="EMBL" id="GBXM01079061">
    <property type="protein sequence ID" value="JAH29516.1"/>
    <property type="molecule type" value="Transcribed_RNA"/>
</dbReference>
<proteinExistence type="predicted"/>
<name>A0A0E9RK37_ANGAN</name>
<reference evidence="1" key="1">
    <citation type="submission" date="2014-11" db="EMBL/GenBank/DDBJ databases">
        <authorList>
            <person name="Amaro Gonzalez C."/>
        </authorList>
    </citation>
    <scope>NUCLEOTIDE SEQUENCE</scope>
</reference>
<dbReference type="AlphaFoldDB" id="A0A0E9RK37"/>
<protein>
    <submittedName>
        <fullName evidence="1">Uncharacterized protein</fullName>
    </submittedName>
</protein>
<sequence length="31" mass="3540">MHIPYLCDRLSAIDSSALHQMVETFTVNLFS</sequence>
<organism evidence="1">
    <name type="scientific">Anguilla anguilla</name>
    <name type="common">European freshwater eel</name>
    <name type="synonym">Muraena anguilla</name>
    <dbReference type="NCBI Taxonomy" id="7936"/>
    <lineage>
        <taxon>Eukaryota</taxon>
        <taxon>Metazoa</taxon>
        <taxon>Chordata</taxon>
        <taxon>Craniata</taxon>
        <taxon>Vertebrata</taxon>
        <taxon>Euteleostomi</taxon>
        <taxon>Actinopterygii</taxon>
        <taxon>Neopterygii</taxon>
        <taxon>Teleostei</taxon>
        <taxon>Anguilliformes</taxon>
        <taxon>Anguillidae</taxon>
        <taxon>Anguilla</taxon>
    </lineage>
</organism>